<dbReference type="AlphaFoldDB" id="A0A0W8E8Q1"/>
<evidence type="ECO:0000313" key="2">
    <source>
        <dbReference type="EMBL" id="KUG05016.1"/>
    </source>
</evidence>
<comment type="caution">
    <text evidence="2">The sequence shown here is derived from an EMBL/GenBank/DDBJ whole genome shotgun (WGS) entry which is preliminary data.</text>
</comment>
<feature type="transmembrane region" description="Helical" evidence="1">
    <location>
        <begin position="48"/>
        <end position="69"/>
    </location>
</feature>
<proteinExistence type="predicted"/>
<keyword evidence="1" id="KW-0472">Membrane</keyword>
<keyword evidence="1" id="KW-1133">Transmembrane helix</keyword>
<gene>
    <name evidence="2" type="ORF">ASZ90_017505</name>
</gene>
<feature type="transmembrane region" description="Helical" evidence="1">
    <location>
        <begin position="7"/>
        <end position="28"/>
    </location>
</feature>
<dbReference type="EMBL" id="LNQE01001831">
    <property type="protein sequence ID" value="KUG05016.1"/>
    <property type="molecule type" value="Genomic_DNA"/>
</dbReference>
<protein>
    <recommendedName>
        <fullName evidence="3">Alkaline shock response membrane anchor protein AmaP</fullName>
    </recommendedName>
</protein>
<accession>A0A0W8E8Q1</accession>
<sequence>MSGLLRAILFLYNVILLALGGIIAAVALGSPEPMKYLEMLLSTTQNRIVLGSAGIILIILTLVVFVPLFKRQPQEDAIIVDNALSGQISMTAAAAKVIIHKAVQKVEGVKETRTTIKNPDSGLTIYIHMMINPDLSVPDLSKQIQDIVKEDMLHIGGLEVHAVKVLVDDFGTAGKSAAK</sequence>
<evidence type="ECO:0008006" key="3">
    <source>
        <dbReference type="Google" id="ProtNLM"/>
    </source>
</evidence>
<keyword evidence="1" id="KW-0812">Transmembrane</keyword>
<evidence type="ECO:0000256" key="1">
    <source>
        <dbReference type="SAM" id="Phobius"/>
    </source>
</evidence>
<dbReference type="NCBIfam" id="NF033218">
    <property type="entry name" value="anchor_AmaP"/>
    <property type="match status" value="1"/>
</dbReference>
<reference evidence="2" key="1">
    <citation type="journal article" date="2015" name="Proc. Natl. Acad. Sci. U.S.A.">
        <title>Networks of energetic and metabolic interactions define dynamics in microbial communities.</title>
        <authorList>
            <person name="Embree M."/>
            <person name="Liu J.K."/>
            <person name="Al-Bassam M.M."/>
            <person name="Zengler K."/>
        </authorList>
    </citation>
    <scope>NUCLEOTIDE SEQUENCE</scope>
</reference>
<name>A0A0W8E8Q1_9ZZZZ</name>
<organism evidence="2">
    <name type="scientific">hydrocarbon metagenome</name>
    <dbReference type="NCBI Taxonomy" id="938273"/>
    <lineage>
        <taxon>unclassified sequences</taxon>
        <taxon>metagenomes</taxon>
        <taxon>ecological metagenomes</taxon>
    </lineage>
</organism>